<dbReference type="GO" id="GO:0008483">
    <property type="term" value="F:transaminase activity"/>
    <property type="evidence" value="ECO:0007669"/>
    <property type="project" value="UniProtKB-KW"/>
</dbReference>
<organism evidence="12 13">
    <name type="scientific">Flavobacterium anhuiense</name>
    <dbReference type="NCBI Taxonomy" id="459526"/>
    <lineage>
        <taxon>Bacteria</taxon>
        <taxon>Pseudomonadati</taxon>
        <taxon>Bacteroidota</taxon>
        <taxon>Flavobacteriia</taxon>
        <taxon>Flavobacteriales</taxon>
        <taxon>Flavobacteriaceae</taxon>
        <taxon>Flavobacterium</taxon>
    </lineage>
</organism>
<protein>
    <recommendedName>
        <fullName evidence="3">cysteine desulfurase</fullName>
        <ecNumber evidence="3">2.8.1.7</ecNumber>
    </recommendedName>
</protein>
<evidence type="ECO:0000313" key="13">
    <source>
        <dbReference type="Proteomes" id="UP000290433"/>
    </source>
</evidence>
<evidence type="ECO:0000256" key="1">
    <source>
        <dbReference type="ARBA" id="ARBA00001933"/>
    </source>
</evidence>
<keyword evidence="6" id="KW-0663">Pyridoxal phosphate</keyword>
<evidence type="ECO:0000259" key="11">
    <source>
        <dbReference type="Pfam" id="PF00266"/>
    </source>
</evidence>
<evidence type="ECO:0000256" key="10">
    <source>
        <dbReference type="RuleBase" id="RU004504"/>
    </source>
</evidence>
<dbReference type="Proteomes" id="UP000290433">
    <property type="component" value="Unassembled WGS sequence"/>
</dbReference>
<reference evidence="12 13" key="1">
    <citation type="submission" date="2014-12" db="EMBL/GenBank/DDBJ databases">
        <title>Genome sequence of Flavobacterium anhuiense RCM74.</title>
        <authorList>
            <person name="Kim J.F."/>
            <person name="Song J.Y."/>
            <person name="Kwak M.-J."/>
            <person name="Lee S.-W."/>
        </authorList>
    </citation>
    <scope>NUCLEOTIDE SEQUENCE [LARGE SCALE GENOMIC DNA]</scope>
    <source>
        <strain evidence="12 13">RCM74</strain>
    </source>
</reference>
<dbReference type="InterPro" id="IPR015424">
    <property type="entry name" value="PyrdxlP-dep_Trfase"/>
</dbReference>
<dbReference type="PANTHER" id="PTHR11601">
    <property type="entry name" value="CYSTEINE DESULFURYLASE FAMILY MEMBER"/>
    <property type="match status" value="1"/>
</dbReference>
<dbReference type="Gene3D" id="3.90.1150.10">
    <property type="entry name" value="Aspartate Aminotransferase, domain 1"/>
    <property type="match status" value="1"/>
</dbReference>
<evidence type="ECO:0000256" key="8">
    <source>
        <dbReference type="ARBA" id="ARBA00023014"/>
    </source>
</evidence>
<dbReference type="InterPro" id="IPR015422">
    <property type="entry name" value="PyrdxlP-dep_Trfase_small"/>
</dbReference>
<name>A0A444VW54_9FLAO</name>
<evidence type="ECO:0000256" key="5">
    <source>
        <dbReference type="ARBA" id="ARBA00022723"/>
    </source>
</evidence>
<evidence type="ECO:0000256" key="4">
    <source>
        <dbReference type="ARBA" id="ARBA00022679"/>
    </source>
</evidence>
<gene>
    <name evidence="12" type="ORF">NU08_3390</name>
</gene>
<dbReference type="Gene3D" id="3.40.640.10">
    <property type="entry name" value="Type I PLP-dependent aspartate aminotransferase-like (Major domain)"/>
    <property type="match status" value="1"/>
</dbReference>
<dbReference type="InterPro" id="IPR015421">
    <property type="entry name" value="PyrdxlP-dep_Trfase_major"/>
</dbReference>
<evidence type="ECO:0000256" key="2">
    <source>
        <dbReference type="ARBA" id="ARBA00006490"/>
    </source>
</evidence>
<feature type="domain" description="Aminotransferase class V" evidence="11">
    <location>
        <begin position="7"/>
        <end position="363"/>
    </location>
</feature>
<comment type="cofactor">
    <cofactor evidence="1 10">
        <name>pyridoxal 5'-phosphate</name>
        <dbReference type="ChEBI" id="CHEBI:597326"/>
    </cofactor>
</comment>
<keyword evidence="8" id="KW-0411">Iron-sulfur</keyword>
<dbReference type="EC" id="2.8.1.7" evidence="3"/>
<dbReference type="InterPro" id="IPR020578">
    <property type="entry name" value="Aminotrans_V_PyrdxlP_BS"/>
</dbReference>
<dbReference type="PANTHER" id="PTHR11601:SF34">
    <property type="entry name" value="CYSTEINE DESULFURASE"/>
    <property type="match status" value="1"/>
</dbReference>
<dbReference type="InterPro" id="IPR016454">
    <property type="entry name" value="Cysteine_dSase"/>
</dbReference>
<keyword evidence="7" id="KW-0408">Iron</keyword>
<dbReference type="GO" id="GO:0051536">
    <property type="term" value="F:iron-sulfur cluster binding"/>
    <property type="evidence" value="ECO:0007669"/>
    <property type="project" value="UniProtKB-KW"/>
</dbReference>
<dbReference type="GO" id="GO:0046872">
    <property type="term" value="F:metal ion binding"/>
    <property type="evidence" value="ECO:0007669"/>
    <property type="project" value="UniProtKB-KW"/>
</dbReference>
<evidence type="ECO:0000256" key="3">
    <source>
        <dbReference type="ARBA" id="ARBA00012239"/>
    </source>
</evidence>
<dbReference type="RefSeq" id="WP_129748178.1">
    <property type="nucleotide sequence ID" value="NZ_JUIV01000014.1"/>
</dbReference>
<dbReference type="PROSITE" id="PS00595">
    <property type="entry name" value="AA_TRANSFER_CLASS_5"/>
    <property type="match status" value="1"/>
</dbReference>
<keyword evidence="12" id="KW-0032">Aminotransferase</keyword>
<dbReference type="AlphaFoldDB" id="A0A444VW54"/>
<keyword evidence="4 12" id="KW-0808">Transferase</keyword>
<dbReference type="EMBL" id="JUIV01000014">
    <property type="protein sequence ID" value="RYJ37616.1"/>
    <property type="molecule type" value="Genomic_DNA"/>
</dbReference>
<evidence type="ECO:0000313" key="12">
    <source>
        <dbReference type="EMBL" id="RYJ37616.1"/>
    </source>
</evidence>
<dbReference type="OrthoDB" id="9808002at2"/>
<dbReference type="InterPro" id="IPR000192">
    <property type="entry name" value="Aminotrans_V_dom"/>
</dbReference>
<dbReference type="SUPFAM" id="SSF53383">
    <property type="entry name" value="PLP-dependent transferases"/>
    <property type="match status" value="1"/>
</dbReference>
<comment type="catalytic activity">
    <reaction evidence="9">
        <text>(sulfur carrier)-H + L-cysteine = (sulfur carrier)-SH + L-alanine</text>
        <dbReference type="Rhea" id="RHEA:43892"/>
        <dbReference type="Rhea" id="RHEA-COMP:14737"/>
        <dbReference type="Rhea" id="RHEA-COMP:14739"/>
        <dbReference type="ChEBI" id="CHEBI:29917"/>
        <dbReference type="ChEBI" id="CHEBI:35235"/>
        <dbReference type="ChEBI" id="CHEBI:57972"/>
        <dbReference type="ChEBI" id="CHEBI:64428"/>
        <dbReference type="EC" id="2.8.1.7"/>
    </reaction>
</comment>
<evidence type="ECO:0000256" key="7">
    <source>
        <dbReference type="ARBA" id="ARBA00023004"/>
    </source>
</evidence>
<keyword evidence="5" id="KW-0479">Metal-binding</keyword>
<comment type="caution">
    <text evidence="12">The sequence shown here is derived from an EMBL/GenBank/DDBJ whole genome shotgun (WGS) entry which is preliminary data.</text>
</comment>
<evidence type="ECO:0000256" key="9">
    <source>
        <dbReference type="ARBA" id="ARBA00050776"/>
    </source>
</evidence>
<comment type="similarity">
    <text evidence="2">Belongs to the class-V pyridoxal-phosphate-dependent aminotransferase family. NifS/IscS subfamily.</text>
</comment>
<accession>A0A444VW54</accession>
<evidence type="ECO:0000256" key="6">
    <source>
        <dbReference type="ARBA" id="ARBA00022898"/>
    </source>
</evidence>
<dbReference type="Pfam" id="PF00266">
    <property type="entry name" value="Aminotran_5"/>
    <property type="match status" value="1"/>
</dbReference>
<sequence>MSQQEIIYLDNNATTRVDERVLDAMLPYFTNYYANSTSTHLAGLTVKEAVENAAWQTADLINANADEIIFTSGATESINLAIKGLADQNKKHIITMQTEHKAVLETCHFMESIGFEVTYLPTAADGLLDIQLLEEIITDKTLVFIGMFSNNETGVIQNISAISKTLKVKNVLFICDATQGVGKIPIDVKKLEIDFLALSAHKFYGPKGVGALYISAKAKVKLSPQILGGGQQRKLRSGTLNVPGIIGLGKASEIAVNELEKDQNRVSLLRDKLEKGLLQFEGSFVNGNTENRIYNTSNICFPGVNSEQLILALGNISVSNGASCSAVTTEPSHVLKAMGLSDEDALSSIRFSLGRFTPEEEIDIAVERVLSLAKEFAAKALRH</sequence>
<dbReference type="PIRSF" id="PIRSF005572">
    <property type="entry name" value="NifS"/>
    <property type="match status" value="1"/>
</dbReference>
<dbReference type="GO" id="GO:0031071">
    <property type="term" value="F:cysteine desulfurase activity"/>
    <property type="evidence" value="ECO:0007669"/>
    <property type="project" value="UniProtKB-EC"/>
</dbReference>
<proteinExistence type="inferred from homology"/>